<dbReference type="OrthoDB" id="9762947at2"/>
<feature type="transmembrane region" description="Helical" evidence="5">
    <location>
        <begin position="385"/>
        <end position="403"/>
    </location>
</feature>
<comment type="caution">
    <text evidence="7">The sequence shown here is derived from an EMBL/GenBank/DDBJ whole genome shotgun (WGS) entry which is preliminary data.</text>
</comment>
<gene>
    <name evidence="7" type="ORF">D5F11_004890</name>
</gene>
<keyword evidence="2 5" id="KW-0812">Transmembrane</keyword>
<dbReference type="InterPro" id="IPR050367">
    <property type="entry name" value="APC_superfamily"/>
</dbReference>
<dbReference type="GO" id="GO:0016020">
    <property type="term" value="C:membrane"/>
    <property type="evidence" value="ECO:0007669"/>
    <property type="project" value="UniProtKB-SubCell"/>
</dbReference>
<dbReference type="PANTHER" id="PTHR42770">
    <property type="entry name" value="AMINO ACID TRANSPORTER-RELATED"/>
    <property type="match status" value="1"/>
</dbReference>
<feature type="transmembrane region" description="Helical" evidence="5">
    <location>
        <begin position="229"/>
        <end position="247"/>
    </location>
</feature>
<keyword evidence="4 5" id="KW-0472">Membrane</keyword>
<protein>
    <submittedName>
        <fullName evidence="7">Amino acid permease</fullName>
    </submittedName>
</protein>
<feature type="transmembrane region" description="Helical" evidence="5">
    <location>
        <begin position="267"/>
        <end position="286"/>
    </location>
</feature>
<organism evidence="7 8">
    <name type="scientific">Siminovitchia terrae</name>
    <name type="common">Bacillus terrae</name>
    <dbReference type="NCBI Taxonomy" id="1914933"/>
    <lineage>
        <taxon>Bacteria</taxon>
        <taxon>Bacillati</taxon>
        <taxon>Bacillota</taxon>
        <taxon>Bacilli</taxon>
        <taxon>Bacillales</taxon>
        <taxon>Bacillaceae</taxon>
        <taxon>Siminovitchia</taxon>
    </lineage>
</organism>
<keyword evidence="3 5" id="KW-1133">Transmembrane helix</keyword>
<dbReference type="AlphaFoldDB" id="A0A429XCJ9"/>
<accession>A0A429XCJ9</accession>
<reference evidence="7 8" key="1">
    <citation type="submission" date="2018-12" db="EMBL/GenBank/DDBJ databases">
        <authorList>
            <person name="Sun L."/>
            <person name="Chen Z."/>
        </authorList>
    </citation>
    <scope>NUCLEOTIDE SEQUENCE [LARGE SCALE GENOMIC DNA]</scope>
    <source>
        <strain evidence="7 8">LMG 29736</strain>
    </source>
</reference>
<dbReference type="PIRSF" id="PIRSF006060">
    <property type="entry name" value="AA_transporter"/>
    <property type="match status" value="1"/>
</dbReference>
<dbReference type="Pfam" id="PF00324">
    <property type="entry name" value="AA_permease"/>
    <property type="match status" value="1"/>
</dbReference>
<feature type="transmembrane region" description="Helical" evidence="5">
    <location>
        <begin position="409"/>
        <end position="428"/>
    </location>
</feature>
<evidence type="ECO:0000256" key="3">
    <source>
        <dbReference type="ARBA" id="ARBA00022989"/>
    </source>
</evidence>
<feature type="transmembrane region" description="Helical" evidence="5">
    <location>
        <begin position="330"/>
        <end position="346"/>
    </location>
</feature>
<feature type="transmembrane region" description="Helical" evidence="5">
    <location>
        <begin position="85"/>
        <end position="111"/>
    </location>
</feature>
<feature type="transmembrane region" description="Helical" evidence="5">
    <location>
        <begin position="41"/>
        <end position="64"/>
    </location>
</feature>
<feature type="transmembrane region" description="Helical" evidence="5">
    <location>
        <begin position="352"/>
        <end position="373"/>
    </location>
</feature>
<evidence type="ECO:0000256" key="1">
    <source>
        <dbReference type="ARBA" id="ARBA00004141"/>
    </source>
</evidence>
<evidence type="ECO:0000313" key="7">
    <source>
        <dbReference type="EMBL" id="RST60693.1"/>
    </source>
</evidence>
<evidence type="ECO:0000259" key="6">
    <source>
        <dbReference type="Pfam" id="PF00324"/>
    </source>
</evidence>
<feature type="transmembrane region" description="Helical" evidence="5">
    <location>
        <begin position="12"/>
        <end position="35"/>
    </location>
</feature>
<name>A0A429XCJ9_SIMTE</name>
<dbReference type="RefSeq" id="WP_120116100.1">
    <property type="nucleotide sequence ID" value="NZ_QYTW02000003.1"/>
</dbReference>
<feature type="domain" description="Amino acid permease/ SLC12A" evidence="6">
    <location>
        <begin position="36"/>
        <end position="413"/>
    </location>
</feature>
<dbReference type="PANTHER" id="PTHR42770:SF8">
    <property type="entry name" value="PUTRESCINE IMPORTER PUUP"/>
    <property type="match status" value="1"/>
</dbReference>
<dbReference type="Proteomes" id="UP000287296">
    <property type="component" value="Unassembled WGS sequence"/>
</dbReference>
<comment type="subcellular location">
    <subcellularLocation>
        <location evidence="1">Membrane</location>
        <topology evidence="1">Multi-pass membrane protein</topology>
    </subcellularLocation>
</comment>
<sequence length="447" mass="48585">MEKIKLARILTLSQVVILGIAWNNPAVFFNTYGIATVTSHGVITGAYILAFLAIFSTALSYAEMAKAYPIAGSAYTFAQKSMHPGVGFIVGWTIMLDYMLTPLVTALMSTIYLSVVLPGIPHFIWIILWTASIVIPSILGINISALMSKIFVITQIVFVSLFCILSIKSLLGGVGAGTLISSKPLFSPDVPIPVVLSGAAILCFSFLGFDSLTTLSEETVDPKKTIPRAIIIMLLIVGFLYITSSYLSQLVLPGFSFKHADSASLEIAAIIGGNFFKALFIAVMLMGNFTSGIAATTSASRVLFAMGRDSVLPKNVFGYVHPKFKTPSRAITVIALFSMIGIVLTLEQVIKFINFGALMAFTSVNLSVIAHYFIRNCKRSTLEDFVKYLCLPLTGASLTFWLWTNLETSALIIGGVWMVCGFVYLIYLTKLSNKKLSEIQFDQKATP</sequence>
<evidence type="ECO:0000256" key="4">
    <source>
        <dbReference type="ARBA" id="ARBA00023136"/>
    </source>
</evidence>
<dbReference type="InterPro" id="IPR004841">
    <property type="entry name" value="AA-permease/SLC12A_dom"/>
</dbReference>
<evidence type="ECO:0000313" key="8">
    <source>
        <dbReference type="Proteomes" id="UP000287296"/>
    </source>
</evidence>
<evidence type="ECO:0000256" key="5">
    <source>
        <dbReference type="SAM" id="Phobius"/>
    </source>
</evidence>
<feature type="transmembrane region" description="Helical" evidence="5">
    <location>
        <begin position="123"/>
        <end position="143"/>
    </location>
</feature>
<evidence type="ECO:0000256" key="2">
    <source>
        <dbReference type="ARBA" id="ARBA00022692"/>
    </source>
</evidence>
<feature type="transmembrane region" description="Helical" evidence="5">
    <location>
        <begin position="190"/>
        <end position="209"/>
    </location>
</feature>
<dbReference type="Gene3D" id="1.20.1740.10">
    <property type="entry name" value="Amino acid/polyamine transporter I"/>
    <property type="match status" value="1"/>
</dbReference>
<proteinExistence type="predicted"/>
<dbReference type="EMBL" id="QYTW02000003">
    <property type="protein sequence ID" value="RST60693.1"/>
    <property type="molecule type" value="Genomic_DNA"/>
</dbReference>
<dbReference type="GO" id="GO:0055085">
    <property type="term" value="P:transmembrane transport"/>
    <property type="evidence" value="ECO:0007669"/>
    <property type="project" value="InterPro"/>
</dbReference>
<feature type="transmembrane region" description="Helical" evidence="5">
    <location>
        <begin position="150"/>
        <end position="170"/>
    </location>
</feature>